<evidence type="ECO:0000256" key="4">
    <source>
        <dbReference type="ARBA" id="ARBA00023136"/>
    </source>
</evidence>
<dbReference type="InterPro" id="IPR006480">
    <property type="entry name" value="Phage_holin_4_1"/>
</dbReference>
<evidence type="ECO:0000313" key="6">
    <source>
        <dbReference type="EMBL" id="GAA0861694.1"/>
    </source>
</evidence>
<evidence type="ECO:0000256" key="3">
    <source>
        <dbReference type="ARBA" id="ARBA00022989"/>
    </source>
</evidence>
<keyword evidence="4 5" id="KW-0472">Membrane</keyword>
<gene>
    <name evidence="6" type="ORF">GCM10008917_04070</name>
</gene>
<comment type="subcellular location">
    <subcellularLocation>
        <location evidence="1">Membrane</location>
        <topology evidence="1">Multi-pass membrane protein</topology>
    </subcellularLocation>
</comment>
<dbReference type="NCBIfam" id="TIGR01593">
    <property type="entry name" value="holin_tox_secr"/>
    <property type="match status" value="1"/>
</dbReference>
<organism evidence="6 7">
    <name type="scientific">Paraclostridium tenue</name>
    <dbReference type="NCBI Taxonomy" id="1737"/>
    <lineage>
        <taxon>Bacteria</taxon>
        <taxon>Bacillati</taxon>
        <taxon>Bacillota</taxon>
        <taxon>Clostridia</taxon>
        <taxon>Peptostreptococcales</taxon>
        <taxon>Peptostreptococcaceae</taxon>
        <taxon>Paraclostridium</taxon>
    </lineage>
</organism>
<protein>
    <submittedName>
        <fullName evidence="6">Holin family protein</fullName>
    </submittedName>
</protein>
<name>A0ABP3X7M8_9FIRM</name>
<evidence type="ECO:0000256" key="1">
    <source>
        <dbReference type="ARBA" id="ARBA00004141"/>
    </source>
</evidence>
<feature type="transmembrane region" description="Helical" evidence="5">
    <location>
        <begin position="12"/>
        <end position="39"/>
    </location>
</feature>
<proteinExistence type="predicted"/>
<dbReference type="RefSeq" id="WP_346041599.1">
    <property type="nucleotide sequence ID" value="NZ_BAAACP010000002.1"/>
</dbReference>
<evidence type="ECO:0000256" key="2">
    <source>
        <dbReference type="ARBA" id="ARBA00022692"/>
    </source>
</evidence>
<feature type="transmembrane region" description="Helical" evidence="5">
    <location>
        <begin position="63"/>
        <end position="83"/>
    </location>
</feature>
<dbReference type="Pfam" id="PF05105">
    <property type="entry name" value="Phage_holin_4_1"/>
    <property type="match status" value="1"/>
</dbReference>
<keyword evidence="7" id="KW-1185">Reference proteome</keyword>
<reference evidence="7" key="1">
    <citation type="journal article" date="2019" name="Int. J. Syst. Evol. Microbiol.">
        <title>The Global Catalogue of Microorganisms (GCM) 10K type strain sequencing project: providing services to taxonomists for standard genome sequencing and annotation.</title>
        <authorList>
            <consortium name="The Broad Institute Genomics Platform"/>
            <consortium name="The Broad Institute Genome Sequencing Center for Infectious Disease"/>
            <person name="Wu L."/>
            <person name="Ma J."/>
        </authorList>
    </citation>
    <scope>NUCLEOTIDE SEQUENCE [LARGE SCALE GENOMIC DNA]</scope>
    <source>
        <strain evidence="7">JCM 6486</strain>
    </source>
</reference>
<keyword evidence="2 5" id="KW-0812">Transmembrane</keyword>
<evidence type="ECO:0000256" key="5">
    <source>
        <dbReference type="SAM" id="Phobius"/>
    </source>
</evidence>
<evidence type="ECO:0000313" key="7">
    <source>
        <dbReference type="Proteomes" id="UP001400965"/>
    </source>
</evidence>
<accession>A0ABP3X7M8</accession>
<sequence length="146" mass="16299">MNIYHERLSGLVAIIGTVFTWLFGGWDIAVSVLVVFMIIDYLTGLLRGYITQKLSSDVGLKGIARKSVILIVLIVAVLLDRLINDSVWIFRTLICYFYIANEGISILENCTALGLPVPVRLAEALEQLKEGNKKSNIDNKKESEEI</sequence>
<dbReference type="EMBL" id="BAAACP010000002">
    <property type="protein sequence ID" value="GAA0861694.1"/>
    <property type="molecule type" value="Genomic_DNA"/>
</dbReference>
<dbReference type="Proteomes" id="UP001400965">
    <property type="component" value="Unassembled WGS sequence"/>
</dbReference>
<keyword evidence="3 5" id="KW-1133">Transmembrane helix</keyword>
<comment type="caution">
    <text evidence="6">The sequence shown here is derived from an EMBL/GenBank/DDBJ whole genome shotgun (WGS) entry which is preliminary data.</text>
</comment>